<dbReference type="GO" id="GO:0006508">
    <property type="term" value="P:proteolysis"/>
    <property type="evidence" value="ECO:0007669"/>
    <property type="project" value="UniProtKB-KW"/>
</dbReference>
<dbReference type="InterPro" id="IPR006315">
    <property type="entry name" value="OM_autotransptr_brl_dom"/>
</dbReference>
<feature type="region of interest" description="Disordered" evidence="8">
    <location>
        <begin position="30"/>
        <end position="85"/>
    </location>
</feature>
<dbReference type="PRINTS" id="PR00723">
    <property type="entry name" value="SUBTILISIN"/>
</dbReference>
<dbReference type="PROSITE" id="PS00137">
    <property type="entry name" value="SUBTILASE_HIS"/>
    <property type="match status" value="1"/>
</dbReference>
<dbReference type="Gene3D" id="2.40.128.130">
    <property type="entry name" value="Autotransporter beta-domain"/>
    <property type="match status" value="1"/>
</dbReference>
<gene>
    <name evidence="10" type="ORF">FKV24_012355</name>
</gene>
<feature type="active site" description="Charge relay system" evidence="6 7">
    <location>
        <position position="209"/>
    </location>
</feature>
<keyword evidence="4 7" id="KW-0378">Hydrolase</keyword>
<dbReference type="RefSeq" id="WP_141482583.1">
    <property type="nucleotide sequence ID" value="NZ_VICD02000211.1"/>
</dbReference>
<dbReference type="NCBIfam" id="TIGR01414">
    <property type="entry name" value="autotrans_barl"/>
    <property type="match status" value="1"/>
</dbReference>
<dbReference type="InterPro" id="IPR015500">
    <property type="entry name" value="Peptidase_S8_subtilisin-rel"/>
</dbReference>
<evidence type="ECO:0000256" key="7">
    <source>
        <dbReference type="PROSITE-ProRule" id="PRU01240"/>
    </source>
</evidence>
<dbReference type="InterPro" id="IPR000209">
    <property type="entry name" value="Peptidase_S8/S53_dom"/>
</dbReference>
<comment type="caution">
    <text evidence="10">The sequence shown here is derived from an EMBL/GenBank/DDBJ whole genome shotgun (WGS) entry which is preliminary data.</text>
</comment>
<evidence type="ECO:0000256" key="8">
    <source>
        <dbReference type="SAM" id="MobiDB-lite"/>
    </source>
</evidence>
<dbReference type="CDD" id="cd04848">
    <property type="entry name" value="Peptidases_S8_Autotransporter_serine_protease_like"/>
    <property type="match status" value="1"/>
</dbReference>
<evidence type="ECO:0000256" key="2">
    <source>
        <dbReference type="ARBA" id="ARBA00022670"/>
    </source>
</evidence>
<accession>A0A508APR6</accession>
<dbReference type="InterPro" id="IPR036852">
    <property type="entry name" value="Peptidase_S8/S53_dom_sf"/>
</dbReference>
<dbReference type="SMART" id="SM00869">
    <property type="entry name" value="Autotransporter"/>
    <property type="match status" value="1"/>
</dbReference>
<keyword evidence="5 7" id="KW-0720">Serine protease</keyword>
<evidence type="ECO:0000256" key="1">
    <source>
        <dbReference type="ARBA" id="ARBA00011073"/>
    </source>
</evidence>
<dbReference type="PROSITE" id="PS00138">
    <property type="entry name" value="SUBTILASE_SER"/>
    <property type="match status" value="1"/>
</dbReference>
<keyword evidence="2 7" id="KW-0645">Protease</keyword>
<feature type="compositionally biased region" description="Low complexity" evidence="8">
    <location>
        <begin position="37"/>
        <end position="48"/>
    </location>
</feature>
<dbReference type="PANTHER" id="PTHR43806">
    <property type="entry name" value="PEPTIDASE S8"/>
    <property type="match status" value="1"/>
</dbReference>
<dbReference type="NCBIfam" id="TIGR02601">
    <property type="entry name" value="autotrns_rpt"/>
    <property type="match status" value="1"/>
</dbReference>
<dbReference type="InterPro" id="IPR036709">
    <property type="entry name" value="Autotransporte_beta_dom_sf"/>
</dbReference>
<comment type="similarity">
    <text evidence="1 7">Belongs to the peptidase S8 family.</text>
</comment>
<feature type="chain" id="PRO_5043512343" evidence="9">
    <location>
        <begin position="30"/>
        <end position="1264"/>
    </location>
</feature>
<dbReference type="Gene3D" id="3.40.50.200">
    <property type="entry name" value="Peptidase S8/S53 domain"/>
    <property type="match status" value="2"/>
</dbReference>
<feature type="signal peptide" evidence="9">
    <location>
        <begin position="1"/>
        <end position="29"/>
    </location>
</feature>
<keyword evidence="3 9" id="KW-0732">Signal</keyword>
<dbReference type="GO" id="GO:0019867">
    <property type="term" value="C:outer membrane"/>
    <property type="evidence" value="ECO:0007669"/>
    <property type="project" value="InterPro"/>
</dbReference>
<dbReference type="SUPFAM" id="SSF52743">
    <property type="entry name" value="Subtilisin-like"/>
    <property type="match status" value="1"/>
</dbReference>
<dbReference type="EMBL" id="VICD02000211">
    <property type="protein sequence ID" value="KAB8180487.1"/>
    <property type="molecule type" value="Genomic_DNA"/>
</dbReference>
<dbReference type="InterPro" id="IPR023828">
    <property type="entry name" value="Peptidase_S8_Ser-AS"/>
</dbReference>
<dbReference type="GO" id="GO:0004252">
    <property type="term" value="F:serine-type endopeptidase activity"/>
    <property type="evidence" value="ECO:0007669"/>
    <property type="project" value="UniProtKB-UniRule"/>
</dbReference>
<dbReference type="SUPFAM" id="SSF103515">
    <property type="entry name" value="Autotransporter"/>
    <property type="match status" value="1"/>
</dbReference>
<evidence type="ECO:0000256" key="9">
    <source>
        <dbReference type="SAM" id="SignalP"/>
    </source>
</evidence>
<dbReference type="PROSITE" id="PS51208">
    <property type="entry name" value="AUTOTRANSPORTER"/>
    <property type="match status" value="1"/>
</dbReference>
<organism evidence="10 11">
    <name type="scientific">Marilutibacter maris</name>
    <dbReference type="NCBI Taxonomy" id="1605891"/>
    <lineage>
        <taxon>Bacteria</taxon>
        <taxon>Pseudomonadati</taxon>
        <taxon>Pseudomonadota</taxon>
        <taxon>Gammaproteobacteria</taxon>
        <taxon>Lysobacterales</taxon>
        <taxon>Lysobacteraceae</taxon>
        <taxon>Marilutibacter</taxon>
    </lineage>
</organism>
<protein>
    <submittedName>
        <fullName evidence="10">Autotransporter domain-containing protein</fullName>
    </submittedName>
</protein>
<dbReference type="PANTHER" id="PTHR43806:SF11">
    <property type="entry name" value="CEREVISIN-RELATED"/>
    <property type="match status" value="1"/>
</dbReference>
<dbReference type="SUPFAM" id="SSF51126">
    <property type="entry name" value="Pectin lyase-like"/>
    <property type="match status" value="1"/>
</dbReference>
<dbReference type="InterPro" id="IPR011050">
    <property type="entry name" value="Pectin_lyase_fold/virulence"/>
</dbReference>
<dbReference type="InterPro" id="IPR050131">
    <property type="entry name" value="Peptidase_S8_subtilisin-like"/>
</dbReference>
<dbReference type="InterPro" id="IPR034061">
    <property type="entry name" value="Peptidases_S8_Autotransporter"/>
</dbReference>
<evidence type="ECO:0000256" key="5">
    <source>
        <dbReference type="ARBA" id="ARBA00022825"/>
    </source>
</evidence>
<evidence type="ECO:0000313" key="11">
    <source>
        <dbReference type="Proteomes" id="UP000320431"/>
    </source>
</evidence>
<evidence type="ECO:0000256" key="4">
    <source>
        <dbReference type="ARBA" id="ARBA00022801"/>
    </source>
</evidence>
<dbReference type="InterPro" id="IPR005546">
    <property type="entry name" value="Autotransporte_beta"/>
</dbReference>
<dbReference type="InterPro" id="IPR022398">
    <property type="entry name" value="Peptidase_S8_His-AS"/>
</dbReference>
<feature type="compositionally biased region" description="Basic and acidic residues" evidence="8">
    <location>
        <begin position="49"/>
        <end position="58"/>
    </location>
</feature>
<reference evidence="10 11" key="1">
    <citation type="submission" date="2019-10" db="EMBL/GenBank/DDBJ databases">
        <title>Lysobacter alkalisoli sp. nov., isolated from saline-alkaline soil.</title>
        <authorList>
            <person name="Sun J.-Q."/>
        </authorList>
    </citation>
    <scope>NUCLEOTIDE SEQUENCE [LARGE SCALE GENOMIC DNA]</scope>
    <source>
        <strain evidence="10 11">KCTC 42381</strain>
    </source>
</reference>
<dbReference type="AlphaFoldDB" id="A0A508APR6"/>
<dbReference type="Proteomes" id="UP000320431">
    <property type="component" value="Unassembled WGS sequence"/>
</dbReference>
<dbReference type="Pfam" id="PF03797">
    <property type="entry name" value="Autotransporter"/>
    <property type="match status" value="1"/>
</dbReference>
<proteinExistence type="inferred from homology"/>
<evidence type="ECO:0000256" key="3">
    <source>
        <dbReference type="ARBA" id="ARBA00022729"/>
    </source>
</evidence>
<dbReference type="Pfam" id="PF00082">
    <property type="entry name" value="Peptidase_S8"/>
    <property type="match status" value="2"/>
</dbReference>
<feature type="active site" description="Charge relay system" evidence="6 7">
    <location>
        <position position="567"/>
    </location>
</feature>
<dbReference type="InterPro" id="IPR013425">
    <property type="entry name" value="Autotrns_rpt"/>
</dbReference>
<dbReference type="PROSITE" id="PS51892">
    <property type="entry name" value="SUBTILASE"/>
    <property type="match status" value="1"/>
</dbReference>
<evidence type="ECO:0000313" key="10">
    <source>
        <dbReference type="EMBL" id="KAB8180487.1"/>
    </source>
</evidence>
<name>A0A508APR6_9GAMM</name>
<feature type="active site" description="Charge relay system" evidence="6 7">
    <location>
        <position position="156"/>
    </location>
</feature>
<evidence type="ECO:0000256" key="6">
    <source>
        <dbReference type="PIRSR" id="PIRSR615500-1"/>
    </source>
</evidence>
<sequence>MTQVRRSSPPVSTLALAIAMTLSAMPAIASEPTQQQATRDAVARAFAASDRREAREQHGAGTPTQGERWLRRGAPSGTEDTRAAPPLAAAATGAGTDDPQPYLMADGSRSADLEVAAASWRADSEFQGDWGLQAIGAEYAYARGITGAGVQLGIFDSGVDDRNPEFAGAGKLHLLDTRDGIEFPDDPYEGQVGNFDGRPLIGFSGYSDHGTHVGGTMVANRDGQGMHGVAFGASLHSATHHLARDAFTGIRGSQFDVEPAAFQALAQSGARFVNHSWGSSWTVGADASAEAVAAAIPEGWKAHYRKVLGLGGLVHVFASGNSGNAVHAGAQAALPAALPELEPYVVSVGSLDRDDALSGFSQSCGTARYWCVSAPGSGIYSATVDRSLPERFEAIRQELADGDPGLSRRQIIDEIIAYQDYFVFPSRGVPLPHGDEPVGVNQFHIDLLSGDAGTTPEQLGAFADRLLATAARISGLLHHLDIEAEHPVNHGLLYELRDDPFSWVDTAVSNLSGPGKLIRFPEIVESELGIVDDGGQLDRVVALQEALYERLAAAGYTPGHGFNSGTSMAAPHVTGALALVAERFAYLDNVQVRDTLLTTATDLGEAGVDGVFGWGKVDLGAAMNGPGAFLRDFDVSLPEGTVDTWSNDITNGLLHTGREQDRGALIKRGAGALTLSGDNSFDGFTVHGGLLSLTGLNAYGEGFEGVVENGALSLAGTLRGNDLRVNGGMAMVTTSGRLENGDLFVSGDDAQARAATVSFNGLQSGGSTRVGARGRLGGIGTLGDTTVAGTIAPGNSIGTLTVDGDYVQQAGSFFEVETTPPDLSDRLEVTGTATLEGGTVVALRGPGVYKLGQGYGFLSAAGGLSGRFAAVDSSEVTPFLKLTLDYAPTSVSLGVSRGLSFATFADTHNQRVTGAAIDGLDDDNAIVGSLVQLFPEDAGRAIDLLSGDAHASLQSVLVDGSRHLREAALKRGRGATDAFESQGDDDRRFGAWVEVQGNGGRIRSDGNAAGVDYNGGATLVGADYVFDSGLRVGLMGGIGDTDVTVRERLSARGGLRSRFAGAYLGHGWGRLGLRAGLSWGQHDVDLERRVVYAGFEDALRADYDADTLQGFVEAGYRFGNERWGIEPYAQFAQVRVDSDRFRETGGAAALSGRTRDVDADLTTAGVRFDASLRSNGQAQDWLSLRAGLGYRKTGGELVPWTDMSFADGGRFTVHGVPVASDATLLDLGVIARTGANSQFELGYSGQFNDDARDHGGSLRWSLRF</sequence>